<gene>
    <name evidence="2" type="ORF">RGE70_03980</name>
</gene>
<name>A0ABZ0K2I7_9GAMM</name>
<proteinExistence type="predicted"/>
<organism evidence="2 3">
    <name type="scientific">Shewanella youngdeokensis</name>
    <dbReference type="NCBI Taxonomy" id="2999068"/>
    <lineage>
        <taxon>Bacteria</taxon>
        <taxon>Pseudomonadati</taxon>
        <taxon>Pseudomonadota</taxon>
        <taxon>Gammaproteobacteria</taxon>
        <taxon>Alteromonadales</taxon>
        <taxon>Shewanellaceae</taxon>
        <taxon>Shewanella</taxon>
    </lineage>
</organism>
<dbReference type="RefSeq" id="WP_310470247.1">
    <property type="nucleotide sequence ID" value="NZ_CP136522.1"/>
</dbReference>
<reference evidence="2 3" key="1">
    <citation type="submission" date="2023-10" db="EMBL/GenBank/DDBJ databases">
        <title>Complete genome sequence of Shewanella sp. DAU334.</title>
        <authorList>
            <person name="Lee Y.-S."/>
            <person name="Jeong H.-R."/>
            <person name="Hwang E.-J."/>
            <person name="Choi Y.-L."/>
            <person name="Kim G.-D."/>
        </authorList>
    </citation>
    <scope>NUCLEOTIDE SEQUENCE [LARGE SCALE GENOMIC DNA]</scope>
    <source>
        <strain evidence="2 3">DAU334</strain>
    </source>
</reference>
<evidence type="ECO:0000313" key="3">
    <source>
        <dbReference type="Proteomes" id="UP001529491"/>
    </source>
</evidence>
<sequence length="67" mass="7688">MMISVKKEVYENESRLKIERLLAKISRLEKQLELAKLNNTYAISTQNSRIADSALSADELSMLNNLF</sequence>
<evidence type="ECO:0008006" key="4">
    <source>
        <dbReference type="Google" id="ProtNLM"/>
    </source>
</evidence>
<evidence type="ECO:0000313" key="2">
    <source>
        <dbReference type="EMBL" id="WOT05981.1"/>
    </source>
</evidence>
<protein>
    <recommendedName>
        <fullName evidence="4">Transposase</fullName>
    </recommendedName>
</protein>
<evidence type="ECO:0000256" key="1">
    <source>
        <dbReference type="SAM" id="Coils"/>
    </source>
</evidence>
<keyword evidence="3" id="KW-1185">Reference proteome</keyword>
<dbReference type="EMBL" id="CP136522">
    <property type="protein sequence ID" value="WOT05981.1"/>
    <property type="molecule type" value="Genomic_DNA"/>
</dbReference>
<dbReference type="Proteomes" id="UP001529491">
    <property type="component" value="Chromosome"/>
</dbReference>
<feature type="coiled-coil region" evidence="1">
    <location>
        <begin position="11"/>
        <end position="38"/>
    </location>
</feature>
<accession>A0ABZ0K2I7</accession>
<keyword evidence="1" id="KW-0175">Coiled coil</keyword>